<evidence type="ECO:0000259" key="1">
    <source>
        <dbReference type="Pfam" id="PF18863"/>
    </source>
</evidence>
<dbReference type="Pfam" id="PF18863">
    <property type="entry name" value="AbiJ_NTD4"/>
    <property type="match status" value="1"/>
</dbReference>
<name>A0ABY8WXL9_9BACL</name>
<gene>
    <name evidence="3" type="ORF">QPK24_15640</name>
</gene>
<dbReference type="NCBIfam" id="NF046078">
    <property type="entry name" value="STM4504_CBY0614"/>
    <property type="match status" value="1"/>
</dbReference>
<reference evidence="3 4" key="1">
    <citation type="submission" date="2023-06" db="EMBL/GenBank/DDBJ databases">
        <title>Paenibacillus polygonum sp. nov., an endophytic bacterium, isolated from Polygonum lapathifolium L. in Nanji Wetland National Nature Reserve, South of Poyang Lake, Jiangxi Province, China.</title>
        <authorList>
            <person name="Yu Z."/>
        </authorList>
    </citation>
    <scope>NUCLEOTIDE SEQUENCE [LARGE SCALE GENOMIC DNA]</scope>
    <source>
        <strain evidence="3 4">C31</strain>
    </source>
</reference>
<dbReference type="RefSeq" id="WP_285742617.1">
    <property type="nucleotide sequence ID" value="NZ_CP127162.1"/>
</dbReference>
<proteinExistence type="predicted"/>
<evidence type="ECO:0000313" key="4">
    <source>
        <dbReference type="Proteomes" id="UP001236415"/>
    </source>
</evidence>
<evidence type="ECO:0000313" key="3">
    <source>
        <dbReference type="EMBL" id="WIV17841.1"/>
    </source>
</evidence>
<dbReference type="Pfam" id="PF22809">
    <property type="entry name" value="DUF7014"/>
    <property type="match status" value="1"/>
</dbReference>
<dbReference type="EMBL" id="CP127162">
    <property type="protein sequence ID" value="WIV17841.1"/>
    <property type="molecule type" value="Genomic_DNA"/>
</dbReference>
<evidence type="ECO:0000259" key="2">
    <source>
        <dbReference type="Pfam" id="PF22809"/>
    </source>
</evidence>
<dbReference type="Proteomes" id="UP001236415">
    <property type="component" value="Chromosome"/>
</dbReference>
<protein>
    <recommendedName>
        <fullName evidence="5">Abortive infection protein-like C-terminal domain-containing protein</fullName>
    </recommendedName>
</protein>
<sequence length="308" mass="35533">MGIFNIFSKRNKENQQAIFKHDELPHTLRVQIIHILRDAIGKYAKGAYYQNEASNETWDFIHKVLCKEYGVFSLSTKGHNSRDYCFNFLLDEDSVERVLDIIEISFRVIDIVVRDDHRNWVNKEIIQSPEDAIEELNKRFQEHGLGYQYINQNIVRVDSEYIYHEAVEPAVNLLFGEGFEGASEEFMKAHQHFKKGNDKESVTEALKAFESTMKTIFIKKGWNLPSKQTASPLISGLFEKELIPSNLQTQLNSLKTTLEGLATIRNQNTGHGQGEKSVKIPRYLVAYALHLCATNIVFLIEAYKEKMK</sequence>
<feature type="domain" description="DUF7014" evidence="2">
    <location>
        <begin position="179"/>
        <end position="302"/>
    </location>
</feature>
<dbReference type="InterPro" id="IPR049503">
    <property type="entry name" value="AbiJ_NTD4"/>
</dbReference>
<evidence type="ECO:0008006" key="5">
    <source>
        <dbReference type="Google" id="ProtNLM"/>
    </source>
</evidence>
<dbReference type="InterPro" id="IPR054280">
    <property type="entry name" value="DUF7014"/>
</dbReference>
<organism evidence="3 4">
    <name type="scientific">Paenibacillus polygoni</name>
    <dbReference type="NCBI Taxonomy" id="3050112"/>
    <lineage>
        <taxon>Bacteria</taxon>
        <taxon>Bacillati</taxon>
        <taxon>Bacillota</taxon>
        <taxon>Bacilli</taxon>
        <taxon>Bacillales</taxon>
        <taxon>Paenibacillaceae</taxon>
        <taxon>Paenibacillus</taxon>
    </lineage>
</organism>
<feature type="domain" description="HEPN AbiJ-N-terminal" evidence="1">
    <location>
        <begin position="6"/>
        <end position="167"/>
    </location>
</feature>
<accession>A0ABY8WXL9</accession>
<keyword evidence="4" id="KW-1185">Reference proteome</keyword>